<dbReference type="RefSeq" id="WP_132002338.1">
    <property type="nucleotide sequence ID" value="NZ_JABUHM010000001.1"/>
</dbReference>
<gene>
    <name evidence="5" type="ORF">EV146_102393</name>
</gene>
<keyword evidence="6" id="KW-1185">Reference proteome</keyword>
<dbReference type="PANTHER" id="PTHR43479">
    <property type="entry name" value="ACREF/ENVCD OPERON REPRESSOR-RELATED"/>
    <property type="match status" value="1"/>
</dbReference>
<sequence length="208" mass="24287">MISKFLSLNQDKQERILNAAAQEFVQKGYATASTNEIVKAAGISKGLLFHYFNNKKDLYLFLYSHFVDVLMHEFFANLEDTEQDIFFKIKKIMLLKSQLMKKHPEIFNFMMSAYMEDSTEVKNDLDQRHSEMLQNSYSTIFSKIDPSLFKEGTDVKRAINIILWTLEGFSNQVLEKAKLSSERTDGDFSAEFKEADLYIDMLRDAFYK</sequence>
<dbReference type="PROSITE" id="PS01081">
    <property type="entry name" value="HTH_TETR_1"/>
    <property type="match status" value="1"/>
</dbReference>
<dbReference type="Proteomes" id="UP000295689">
    <property type="component" value="Unassembled WGS sequence"/>
</dbReference>
<dbReference type="PANTHER" id="PTHR43479:SF11">
    <property type="entry name" value="ACREF_ENVCD OPERON REPRESSOR-RELATED"/>
    <property type="match status" value="1"/>
</dbReference>
<dbReference type="Gene3D" id="1.10.10.60">
    <property type="entry name" value="Homeodomain-like"/>
    <property type="match status" value="1"/>
</dbReference>
<dbReference type="GO" id="GO:0003677">
    <property type="term" value="F:DNA binding"/>
    <property type="evidence" value="ECO:0007669"/>
    <property type="project" value="UniProtKB-UniRule"/>
</dbReference>
<name>A0A4R2BLL6_9BACI</name>
<dbReference type="Gene3D" id="1.10.357.10">
    <property type="entry name" value="Tetracycline Repressor, domain 2"/>
    <property type="match status" value="1"/>
</dbReference>
<accession>A0A4R2BLL6</accession>
<evidence type="ECO:0000256" key="2">
    <source>
        <dbReference type="ARBA" id="ARBA00023125"/>
    </source>
</evidence>
<protein>
    <submittedName>
        <fullName evidence="5">TetR family transcriptional regulator</fullName>
    </submittedName>
</protein>
<evidence type="ECO:0000256" key="1">
    <source>
        <dbReference type="ARBA" id="ARBA00022491"/>
    </source>
</evidence>
<dbReference type="SUPFAM" id="SSF48498">
    <property type="entry name" value="Tetracyclin repressor-like, C-terminal domain"/>
    <property type="match status" value="1"/>
</dbReference>
<evidence type="ECO:0000256" key="3">
    <source>
        <dbReference type="PROSITE-ProRule" id="PRU00335"/>
    </source>
</evidence>
<dbReference type="EMBL" id="SLVV01000002">
    <property type="protein sequence ID" value="TCN27442.1"/>
    <property type="molecule type" value="Genomic_DNA"/>
</dbReference>
<dbReference type="InterPro" id="IPR036271">
    <property type="entry name" value="Tet_transcr_reg_TetR-rel_C_sf"/>
</dbReference>
<comment type="caution">
    <text evidence="5">The sequence shown here is derived from an EMBL/GenBank/DDBJ whole genome shotgun (WGS) entry which is preliminary data.</text>
</comment>
<dbReference type="Pfam" id="PF00440">
    <property type="entry name" value="TetR_N"/>
    <property type="match status" value="1"/>
</dbReference>
<dbReference type="InterPro" id="IPR009057">
    <property type="entry name" value="Homeodomain-like_sf"/>
</dbReference>
<keyword evidence="2 3" id="KW-0238">DNA-binding</keyword>
<proteinExistence type="predicted"/>
<dbReference type="SUPFAM" id="SSF46689">
    <property type="entry name" value="Homeodomain-like"/>
    <property type="match status" value="1"/>
</dbReference>
<dbReference type="InterPro" id="IPR001647">
    <property type="entry name" value="HTH_TetR"/>
</dbReference>
<dbReference type="PROSITE" id="PS50977">
    <property type="entry name" value="HTH_TETR_2"/>
    <property type="match status" value="1"/>
</dbReference>
<dbReference type="InterPro" id="IPR050624">
    <property type="entry name" value="HTH-type_Tx_Regulator"/>
</dbReference>
<organism evidence="5 6">
    <name type="scientific">Mesobacillus foraminis</name>
    <dbReference type="NCBI Taxonomy" id="279826"/>
    <lineage>
        <taxon>Bacteria</taxon>
        <taxon>Bacillati</taxon>
        <taxon>Bacillota</taxon>
        <taxon>Bacilli</taxon>
        <taxon>Bacillales</taxon>
        <taxon>Bacillaceae</taxon>
        <taxon>Mesobacillus</taxon>
    </lineage>
</organism>
<dbReference type="PRINTS" id="PR00455">
    <property type="entry name" value="HTHTETR"/>
</dbReference>
<feature type="DNA-binding region" description="H-T-H motif" evidence="3">
    <location>
        <begin position="33"/>
        <end position="52"/>
    </location>
</feature>
<dbReference type="AlphaFoldDB" id="A0A4R2BLL6"/>
<reference evidence="5 6" key="1">
    <citation type="journal article" date="2015" name="Stand. Genomic Sci.">
        <title>Genomic Encyclopedia of Bacterial and Archaeal Type Strains, Phase III: the genomes of soil and plant-associated and newly described type strains.</title>
        <authorList>
            <person name="Whitman W.B."/>
            <person name="Woyke T."/>
            <person name="Klenk H.P."/>
            <person name="Zhou Y."/>
            <person name="Lilburn T.G."/>
            <person name="Beck B.J."/>
            <person name="De Vos P."/>
            <person name="Vandamme P."/>
            <person name="Eisen J.A."/>
            <person name="Garrity G."/>
            <person name="Hugenholtz P."/>
            <person name="Kyrpides N.C."/>
        </authorList>
    </citation>
    <scope>NUCLEOTIDE SEQUENCE [LARGE SCALE GENOMIC DNA]</scope>
    <source>
        <strain evidence="5 6">CV53</strain>
    </source>
</reference>
<evidence type="ECO:0000313" key="5">
    <source>
        <dbReference type="EMBL" id="TCN27442.1"/>
    </source>
</evidence>
<keyword evidence="1" id="KW-0678">Repressor</keyword>
<dbReference type="InterPro" id="IPR023772">
    <property type="entry name" value="DNA-bd_HTH_TetR-type_CS"/>
</dbReference>
<evidence type="ECO:0000313" key="6">
    <source>
        <dbReference type="Proteomes" id="UP000295689"/>
    </source>
</evidence>
<feature type="domain" description="HTH tetR-type" evidence="4">
    <location>
        <begin position="10"/>
        <end position="70"/>
    </location>
</feature>
<evidence type="ECO:0000259" key="4">
    <source>
        <dbReference type="PROSITE" id="PS50977"/>
    </source>
</evidence>